<gene>
    <name evidence="2" type="primary">LOC130471817</name>
</gene>
<evidence type="ECO:0000313" key="1">
    <source>
        <dbReference type="Proteomes" id="UP000813463"/>
    </source>
</evidence>
<proteinExistence type="predicted"/>
<dbReference type="GeneID" id="130471817"/>
<name>A0ABM3RR67_SPIOL</name>
<dbReference type="PANTHER" id="PTHR33116">
    <property type="entry name" value="REVERSE TRANSCRIPTASE ZINC-BINDING DOMAIN-CONTAINING PROTEIN-RELATED-RELATED"/>
    <property type="match status" value="1"/>
</dbReference>
<evidence type="ECO:0000313" key="2">
    <source>
        <dbReference type="RefSeq" id="XP_056698113.1"/>
    </source>
</evidence>
<reference evidence="2" key="2">
    <citation type="submission" date="2025-08" db="UniProtKB">
        <authorList>
            <consortium name="RefSeq"/>
        </authorList>
    </citation>
    <scope>IDENTIFICATION</scope>
    <source>
        <tissue evidence="2">Leaf</tissue>
    </source>
</reference>
<dbReference type="RefSeq" id="XP_056698113.1">
    <property type="nucleotide sequence ID" value="XM_056842135.1"/>
</dbReference>
<dbReference type="PANTHER" id="PTHR33116:SF84">
    <property type="entry name" value="RNA-DIRECTED DNA POLYMERASE"/>
    <property type="match status" value="1"/>
</dbReference>
<reference evidence="1" key="1">
    <citation type="journal article" date="2021" name="Nat. Commun.">
        <title>Genomic analyses provide insights into spinach domestication and the genetic basis of agronomic traits.</title>
        <authorList>
            <person name="Cai X."/>
            <person name="Sun X."/>
            <person name="Xu C."/>
            <person name="Sun H."/>
            <person name="Wang X."/>
            <person name="Ge C."/>
            <person name="Zhang Z."/>
            <person name="Wang Q."/>
            <person name="Fei Z."/>
            <person name="Jiao C."/>
            <person name="Wang Q."/>
        </authorList>
    </citation>
    <scope>NUCLEOTIDE SEQUENCE [LARGE SCALE GENOMIC DNA]</scope>
    <source>
        <strain evidence="1">cv. Varoflay</strain>
    </source>
</reference>
<dbReference type="Proteomes" id="UP000813463">
    <property type="component" value="Chromosome 4"/>
</dbReference>
<keyword evidence="1" id="KW-1185">Reference proteome</keyword>
<protein>
    <recommendedName>
        <fullName evidence="3">Reverse transcriptase domain-containing protein</fullName>
    </recommendedName>
</protein>
<sequence length="499" mass="57230">MAFEKRIGSTVRHIKIVDINECMHECGVEDIKSVGNLFTWNNKHQGATRVFSNLDRVLANAEWQRCFMSEEVCFMNEGEFDNSPCLITVYPSATRGRKPFKYFTMWKASPKFLDLVQNQWNVQIQGSKIYVPKAKIDWIKAGNENTALFHQSIKSRNTHNKVYNIHDMDGNWRDTPVVQDGPLVTDAHKAILNAPYTREEVKHALFSIPGVKAPGPDGFGSYFYRDAWSVVGDDVIDVVLDGFVHGKLLKEINHTVITLIPKIKCPKNDLVKQYGRENVKPSCLMKVDLQKAYDTVDWGLLHEMLNLLGFLNNFVKLVMEILHRMSSMPQFQFHPRCKDVRLSHLFFADGLILCCKGDYASIYLLLQAFKLFSKTSGSSLPFKYLGVPIFSKKITTAQCGVLVEKMTARIKVWSTRNLSYTARMQLINYVLISFHMYWSQIYILPRSVLQKIVKICRAFLWSGHSYSTKTSNIKWNKVCCEKQAGGLGFKNVLRTLEYS</sequence>
<organism evidence="1 2">
    <name type="scientific">Spinacia oleracea</name>
    <name type="common">Spinach</name>
    <dbReference type="NCBI Taxonomy" id="3562"/>
    <lineage>
        <taxon>Eukaryota</taxon>
        <taxon>Viridiplantae</taxon>
        <taxon>Streptophyta</taxon>
        <taxon>Embryophyta</taxon>
        <taxon>Tracheophyta</taxon>
        <taxon>Spermatophyta</taxon>
        <taxon>Magnoliopsida</taxon>
        <taxon>eudicotyledons</taxon>
        <taxon>Gunneridae</taxon>
        <taxon>Pentapetalae</taxon>
        <taxon>Caryophyllales</taxon>
        <taxon>Chenopodiaceae</taxon>
        <taxon>Chenopodioideae</taxon>
        <taxon>Anserineae</taxon>
        <taxon>Spinacia</taxon>
    </lineage>
</organism>
<evidence type="ECO:0008006" key="3">
    <source>
        <dbReference type="Google" id="ProtNLM"/>
    </source>
</evidence>
<accession>A0ABM3RR67</accession>